<keyword evidence="4 11" id="KW-0436">Ligase</keyword>
<dbReference type="SUPFAM" id="SSF55931">
    <property type="entry name" value="Glutamine synthetase/guanido kinase"/>
    <property type="match status" value="1"/>
</dbReference>
<dbReference type="Gene3D" id="1.10.10.410">
    <property type="match status" value="1"/>
</dbReference>
<dbReference type="NCBIfam" id="TIGR00133">
    <property type="entry name" value="gatB"/>
    <property type="match status" value="1"/>
</dbReference>
<dbReference type="HOGENOM" id="CLU_019240_0_0_4"/>
<dbReference type="GO" id="GO:0070681">
    <property type="term" value="P:glutaminyl-tRNAGln biosynthesis via transamidation"/>
    <property type="evidence" value="ECO:0007669"/>
    <property type="project" value="TreeGrafter"/>
</dbReference>
<evidence type="ECO:0000256" key="3">
    <source>
        <dbReference type="ARBA" id="ARBA00016923"/>
    </source>
</evidence>
<dbReference type="InterPro" id="IPR014746">
    <property type="entry name" value="Gln_synth/guanido_kin_cat_dom"/>
</dbReference>
<dbReference type="EC" id="6.3.5.-" evidence="11"/>
<keyword evidence="7 11" id="KW-0648">Protein biosynthesis</keyword>
<evidence type="ECO:0000256" key="9">
    <source>
        <dbReference type="ARBA" id="ARBA00047380"/>
    </source>
</evidence>
<proteinExistence type="inferred from homology"/>
<keyword evidence="13" id="KW-0808">Transferase</keyword>
<evidence type="ECO:0000313" key="13">
    <source>
        <dbReference type="EMBL" id="ACT49152.1"/>
    </source>
</evidence>
<dbReference type="STRING" id="583345.Mmol_2250"/>
<keyword evidence="14" id="KW-1185">Reference proteome</keyword>
<evidence type="ECO:0000256" key="10">
    <source>
        <dbReference type="ARBA" id="ARBA00047913"/>
    </source>
</evidence>
<dbReference type="NCBIfam" id="NF004015">
    <property type="entry name" value="PRK05477.1-5"/>
    <property type="match status" value="1"/>
</dbReference>
<sequence length="482" mass="52113">MEWEVVIGLETHTQLKTNTKIFSGASTTYGAEPNTQACEVSIALPGVLPVLNKEAVNCAIKFGLAIHADIAPRSVFARKNYFYPDLPKGYQISQYELPVVGKGAVTIQVPAVGKNAAYEKAINITRAHLEEDAGKSVHGAVEGMSGIDLNRAGTPLLEIVTEPDMRSAAEAVAYAKKLHELVQWIGICDGNMQEGSFRCDVNVSVRPKGTEKLGTRREIKNLNSFKFMQQAIEYETRWQIETLEDGGTIQQATVLFNPDTGETRAMRSKEEANDYRYFPDPDLLPLEITEADKARIQAEMPELPEAMKARFESQFGLTSYDAATLTADRALADYFVAVVNAGAEAKPAANWVMGAISAKLNAEEKSLAASPVGAESLAALIKRITDNTISNNAAKQVFEAMWNGEGEVDAIIEAKGLKQVSDTGAIEAIIDEVLAANAAMVEEFKAGKEKAFNALVGQAMKASKGKANPAQVNEVLKRKLGA</sequence>
<gene>
    <name evidence="11" type="primary">gatB</name>
    <name evidence="13" type="ordered locus">Mmol_2250</name>
</gene>
<comment type="similarity">
    <text evidence="1 11">Belongs to the GatB/GatE family. GatB subfamily.</text>
</comment>
<evidence type="ECO:0000313" key="14">
    <source>
        <dbReference type="Proteomes" id="UP000002742"/>
    </source>
</evidence>
<accession>C6WT90</accession>
<keyword evidence="5 11" id="KW-0547">Nucleotide-binding</keyword>
<keyword evidence="6 11" id="KW-0067">ATP-binding</keyword>
<evidence type="ECO:0000259" key="12">
    <source>
        <dbReference type="SMART" id="SM00845"/>
    </source>
</evidence>
<name>C6WT90_METML</name>
<feature type="domain" description="Asn/Gln amidotransferase" evidence="12">
    <location>
        <begin position="333"/>
        <end position="480"/>
    </location>
</feature>
<dbReference type="HAMAP" id="MF_00121">
    <property type="entry name" value="GatB"/>
    <property type="match status" value="1"/>
</dbReference>
<dbReference type="GO" id="GO:0050566">
    <property type="term" value="F:asparaginyl-tRNA synthase (glutamine-hydrolyzing) activity"/>
    <property type="evidence" value="ECO:0007669"/>
    <property type="project" value="RHEA"/>
</dbReference>
<dbReference type="GO" id="GO:0006412">
    <property type="term" value="P:translation"/>
    <property type="evidence" value="ECO:0007669"/>
    <property type="project" value="UniProtKB-UniRule"/>
</dbReference>
<dbReference type="Pfam" id="PF02637">
    <property type="entry name" value="GatB_Yqey"/>
    <property type="match status" value="1"/>
</dbReference>
<reference evidence="13 14" key="2">
    <citation type="journal article" date="2011" name="J. Bacteriol.">
        <title>Genomes of three methylotrophs from a single niche uncover genetic and metabolic divergence of Methylophilaceae.</title>
        <authorList>
            <person name="Lapidus A."/>
            <person name="Clum A."/>
            <person name="Labutti K."/>
            <person name="Kaluzhnaya M.G."/>
            <person name="Lim S."/>
            <person name="Beck D.A."/>
            <person name="Glavina Del Rio T."/>
            <person name="Nolan M."/>
            <person name="Mavromatis K."/>
            <person name="Huntemann M."/>
            <person name="Lucas S."/>
            <person name="Lidstrom M.E."/>
            <person name="Ivanova N."/>
            <person name="Chistoserdova L."/>
        </authorList>
    </citation>
    <scope>NUCLEOTIDE SEQUENCE [LARGE SCALE GENOMIC DNA]</scope>
    <source>
        <strain evidence="14">JLW8 / ATCC BAA-1282 / DSM 17540</strain>
    </source>
</reference>
<dbReference type="InterPro" id="IPR023168">
    <property type="entry name" value="GatB_Yqey_C_2"/>
</dbReference>
<dbReference type="NCBIfam" id="NF004012">
    <property type="entry name" value="PRK05477.1-2"/>
    <property type="match status" value="1"/>
</dbReference>
<organism evidence="13 14">
    <name type="scientific">Methylotenera mobilis (strain JLW8 / ATCC BAA-1282 / DSM 17540)</name>
    <dbReference type="NCBI Taxonomy" id="583345"/>
    <lineage>
        <taxon>Bacteria</taxon>
        <taxon>Pseudomonadati</taxon>
        <taxon>Pseudomonadota</taxon>
        <taxon>Betaproteobacteria</taxon>
        <taxon>Nitrosomonadales</taxon>
        <taxon>Methylophilaceae</taxon>
        <taxon>Methylotenera</taxon>
    </lineage>
</organism>
<dbReference type="GO" id="GO:0016740">
    <property type="term" value="F:transferase activity"/>
    <property type="evidence" value="ECO:0007669"/>
    <property type="project" value="UniProtKB-KW"/>
</dbReference>
<evidence type="ECO:0000256" key="2">
    <source>
        <dbReference type="ARBA" id="ARBA00011123"/>
    </source>
</evidence>
<dbReference type="FunFam" id="1.10.10.410:FF:000001">
    <property type="entry name" value="Aspartyl/glutamyl-tRNA(Asn/Gln) amidotransferase subunit B"/>
    <property type="match status" value="1"/>
</dbReference>
<dbReference type="Gene3D" id="1.10.150.380">
    <property type="entry name" value="GatB domain, N-terminal subdomain"/>
    <property type="match status" value="1"/>
</dbReference>
<dbReference type="PROSITE" id="PS01234">
    <property type="entry name" value="GATB"/>
    <property type="match status" value="1"/>
</dbReference>
<dbReference type="SUPFAM" id="SSF89095">
    <property type="entry name" value="GatB/YqeY motif"/>
    <property type="match status" value="1"/>
</dbReference>
<dbReference type="EMBL" id="CP001672">
    <property type="protein sequence ID" value="ACT49152.1"/>
    <property type="molecule type" value="Genomic_DNA"/>
</dbReference>
<reference evidence="14" key="1">
    <citation type="submission" date="2009-07" db="EMBL/GenBank/DDBJ databases">
        <title>Complete sequence of Methylotenera mobilis JLW8.</title>
        <authorList>
            <consortium name="US DOE Joint Genome Institute"/>
            <person name="Lucas S."/>
            <person name="Copeland A."/>
            <person name="Lapidus A."/>
            <person name="Glavina del Rio T."/>
            <person name="Tice H."/>
            <person name="Bruce D."/>
            <person name="Goodwin L."/>
            <person name="Pitluck S."/>
            <person name="LaButti K.M."/>
            <person name="Clum A."/>
            <person name="Larimer F."/>
            <person name="Land M."/>
            <person name="Hauser L."/>
            <person name="Kyrpides N."/>
            <person name="Mikhailova N."/>
            <person name="Kayluzhnaya M."/>
            <person name="Chistoserdova L."/>
        </authorList>
    </citation>
    <scope>NUCLEOTIDE SEQUENCE [LARGE SCALE GENOMIC DNA]</scope>
    <source>
        <strain evidence="14">JLW8 / ATCC BAA-1282 / DSM 17540</strain>
    </source>
</reference>
<evidence type="ECO:0000256" key="8">
    <source>
        <dbReference type="ARBA" id="ARBA00024799"/>
    </source>
</evidence>
<dbReference type="eggNOG" id="COG0064">
    <property type="taxonomic scope" value="Bacteria"/>
</dbReference>
<dbReference type="GO" id="GO:0050567">
    <property type="term" value="F:glutaminyl-tRNA synthase (glutamine-hydrolyzing) activity"/>
    <property type="evidence" value="ECO:0007669"/>
    <property type="project" value="UniProtKB-UniRule"/>
</dbReference>
<dbReference type="InterPro" id="IPR003789">
    <property type="entry name" value="Asn/Gln_tRNA_amidoTrase-B-like"/>
</dbReference>
<comment type="catalytic activity">
    <reaction evidence="10 11">
        <text>L-glutamyl-tRNA(Gln) + L-glutamine + ATP + H2O = L-glutaminyl-tRNA(Gln) + L-glutamate + ADP + phosphate + H(+)</text>
        <dbReference type="Rhea" id="RHEA:17521"/>
        <dbReference type="Rhea" id="RHEA-COMP:9681"/>
        <dbReference type="Rhea" id="RHEA-COMP:9684"/>
        <dbReference type="ChEBI" id="CHEBI:15377"/>
        <dbReference type="ChEBI" id="CHEBI:15378"/>
        <dbReference type="ChEBI" id="CHEBI:29985"/>
        <dbReference type="ChEBI" id="CHEBI:30616"/>
        <dbReference type="ChEBI" id="CHEBI:43474"/>
        <dbReference type="ChEBI" id="CHEBI:58359"/>
        <dbReference type="ChEBI" id="CHEBI:78520"/>
        <dbReference type="ChEBI" id="CHEBI:78521"/>
        <dbReference type="ChEBI" id="CHEBI:456216"/>
    </reaction>
</comment>
<evidence type="ECO:0000256" key="6">
    <source>
        <dbReference type="ARBA" id="ARBA00022840"/>
    </source>
</evidence>
<dbReference type="NCBIfam" id="NF004014">
    <property type="entry name" value="PRK05477.1-4"/>
    <property type="match status" value="1"/>
</dbReference>
<dbReference type="RefSeq" id="WP_015833187.1">
    <property type="nucleotide sequence ID" value="NC_012968.1"/>
</dbReference>
<dbReference type="GO" id="GO:0005524">
    <property type="term" value="F:ATP binding"/>
    <property type="evidence" value="ECO:0007669"/>
    <property type="project" value="UniProtKB-KW"/>
</dbReference>
<protein>
    <recommendedName>
        <fullName evidence="3 11">Aspartyl/glutamyl-tRNA(Asn/Gln) amidotransferase subunit B</fullName>
        <shortName evidence="11">Asp/Glu-ADT subunit B</shortName>
        <ecNumber evidence="11">6.3.5.-</ecNumber>
    </recommendedName>
</protein>
<dbReference type="InterPro" id="IPR018027">
    <property type="entry name" value="Asn/Gln_amidotransferase"/>
</dbReference>
<evidence type="ECO:0000256" key="5">
    <source>
        <dbReference type="ARBA" id="ARBA00022741"/>
    </source>
</evidence>
<dbReference type="Proteomes" id="UP000002742">
    <property type="component" value="Chromosome"/>
</dbReference>
<dbReference type="PANTHER" id="PTHR11659:SF0">
    <property type="entry name" value="GLUTAMYL-TRNA(GLN) AMIDOTRANSFERASE SUBUNIT B, MITOCHONDRIAL"/>
    <property type="match status" value="1"/>
</dbReference>
<dbReference type="OrthoDB" id="9804078at2"/>
<dbReference type="InterPro" id="IPR042114">
    <property type="entry name" value="GatB_C_1"/>
</dbReference>
<comment type="subunit">
    <text evidence="2 11">Heterotrimer of A, B and C subunits.</text>
</comment>
<dbReference type="SMART" id="SM00845">
    <property type="entry name" value="GatB_Yqey"/>
    <property type="match status" value="1"/>
</dbReference>
<evidence type="ECO:0000256" key="4">
    <source>
        <dbReference type="ARBA" id="ARBA00022598"/>
    </source>
</evidence>
<dbReference type="InterPro" id="IPR004413">
    <property type="entry name" value="GatB"/>
</dbReference>
<dbReference type="InterPro" id="IPR017959">
    <property type="entry name" value="Asn/Gln-tRNA_amidoTrfase_suB/E"/>
</dbReference>
<dbReference type="PANTHER" id="PTHR11659">
    <property type="entry name" value="GLUTAMYL-TRNA GLN AMIDOTRANSFERASE SUBUNIT B MITOCHONDRIAL AND PROKARYOTIC PET112-RELATED"/>
    <property type="match status" value="1"/>
</dbReference>
<evidence type="ECO:0000256" key="7">
    <source>
        <dbReference type="ARBA" id="ARBA00022917"/>
    </source>
</evidence>
<comment type="function">
    <text evidence="8 11">Allows the formation of correctly charged Asn-tRNA(Asn) or Gln-tRNA(Gln) through the transamidation of misacylated Asp-tRNA(Asn) or Glu-tRNA(Gln) in organisms which lack either or both of asparaginyl-tRNA or glutaminyl-tRNA synthetases. The reaction takes place in the presence of glutamine and ATP through an activated phospho-Asp-tRNA(Asn) or phospho-Glu-tRNA(Gln).</text>
</comment>
<dbReference type="FunFam" id="1.10.150.380:FF:000001">
    <property type="entry name" value="Aspartyl/glutamyl-tRNA(Asn/Gln) amidotransferase subunit B"/>
    <property type="match status" value="1"/>
</dbReference>
<dbReference type="AlphaFoldDB" id="C6WT90"/>
<evidence type="ECO:0000256" key="1">
    <source>
        <dbReference type="ARBA" id="ARBA00005306"/>
    </source>
</evidence>
<dbReference type="InterPro" id="IPR006075">
    <property type="entry name" value="Asn/Gln-tRNA_Trfase_suB/E_cat"/>
</dbReference>
<comment type="catalytic activity">
    <reaction evidence="9 11">
        <text>L-aspartyl-tRNA(Asn) + L-glutamine + ATP + H2O = L-asparaginyl-tRNA(Asn) + L-glutamate + ADP + phosphate + 2 H(+)</text>
        <dbReference type="Rhea" id="RHEA:14513"/>
        <dbReference type="Rhea" id="RHEA-COMP:9674"/>
        <dbReference type="Rhea" id="RHEA-COMP:9677"/>
        <dbReference type="ChEBI" id="CHEBI:15377"/>
        <dbReference type="ChEBI" id="CHEBI:15378"/>
        <dbReference type="ChEBI" id="CHEBI:29985"/>
        <dbReference type="ChEBI" id="CHEBI:30616"/>
        <dbReference type="ChEBI" id="CHEBI:43474"/>
        <dbReference type="ChEBI" id="CHEBI:58359"/>
        <dbReference type="ChEBI" id="CHEBI:78515"/>
        <dbReference type="ChEBI" id="CHEBI:78516"/>
        <dbReference type="ChEBI" id="CHEBI:456216"/>
    </reaction>
</comment>
<evidence type="ECO:0000256" key="11">
    <source>
        <dbReference type="HAMAP-Rule" id="MF_00121"/>
    </source>
</evidence>
<dbReference type="KEGG" id="mmb:Mmol_2250"/>
<dbReference type="Pfam" id="PF02934">
    <property type="entry name" value="GatB_N"/>
    <property type="match status" value="1"/>
</dbReference>
<dbReference type="InterPro" id="IPR017958">
    <property type="entry name" value="Gln-tRNA_amidoTrfase_suB_CS"/>
</dbReference>